<evidence type="ECO:0000313" key="1">
    <source>
        <dbReference type="EMBL" id="UXD22388.1"/>
    </source>
</evidence>
<dbReference type="KEGG" id="ipc:IPA_04220"/>
<dbReference type="EMBL" id="CP006868">
    <property type="protein sequence ID" value="UXD22388.1"/>
    <property type="molecule type" value="Genomic_DNA"/>
</dbReference>
<evidence type="ECO:0008006" key="3">
    <source>
        <dbReference type="Google" id="ProtNLM"/>
    </source>
</evidence>
<reference evidence="1" key="1">
    <citation type="submission" date="2013-11" db="EMBL/GenBank/DDBJ databases">
        <title>Comparative genomics of Ignicoccus.</title>
        <authorList>
            <person name="Podar M."/>
        </authorList>
    </citation>
    <scope>NUCLEOTIDE SEQUENCE</scope>
    <source>
        <strain evidence="1">DSM 13166</strain>
    </source>
</reference>
<dbReference type="InterPro" id="IPR002746">
    <property type="entry name" value="UPF0216"/>
</dbReference>
<organism evidence="1 2">
    <name type="scientific">Ignicoccus pacificus DSM 13166</name>
    <dbReference type="NCBI Taxonomy" id="940294"/>
    <lineage>
        <taxon>Archaea</taxon>
        <taxon>Thermoproteota</taxon>
        <taxon>Thermoprotei</taxon>
        <taxon>Desulfurococcales</taxon>
        <taxon>Desulfurococcaceae</taxon>
        <taxon>Ignicoccus</taxon>
    </lineage>
</organism>
<keyword evidence="2" id="KW-1185">Reference proteome</keyword>
<evidence type="ECO:0000313" key="2">
    <source>
        <dbReference type="Proteomes" id="UP001063698"/>
    </source>
</evidence>
<accession>A0A977KB52</accession>
<sequence>MYEGDRGNAEGRLLKVVINDIALINQAIPKTQITLKKALEGDLIVELRDGSTHYMDPDEVQKFYEKLPNWMRWIVKVPIIISFNPESETFSVTGDEWQQEALRYVLGMDKDDKLKFQHLERLIMEYGSLVFVIFAVDVGEIIK</sequence>
<proteinExistence type="predicted"/>
<dbReference type="AlphaFoldDB" id="A0A977KB52"/>
<gene>
    <name evidence="1" type="ORF">IPA_04220</name>
</gene>
<protein>
    <recommendedName>
        <fullName evidence="3">DUF61 family protein</fullName>
    </recommendedName>
</protein>
<dbReference type="Proteomes" id="UP001063698">
    <property type="component" value="Chromosome"/>
</dbReference>
<name>A0A977KB52_9CREN</name>
<dbReference type="Pfam" id="PF01886">
    <property type="entry name" value="DUF61"/>
    <property type="match status" value="1"/>
</dbReference>